<reference evidence="3" key="1">
    <citation type="submission" date="2010-08" db="EMBL/GenBank/DDBJ databases">
        <authorList>
            <consortium name="Caenorhabditis japonica Sequencing Consortium"/>
            <person name="Wilson R.K."/>
        </authorList>
    </citation>
    <scope>NUCLEOTIDE SEQUENCE [LARGE SCALE GENOMIC DNA]</scope>
    <source>
        <strain evidence="3">DF5081</strain>
    </source>
</reference>
<dbReference type="EnsemblMetazoa" id="CJA34052.1">
    <property type="protein sequence ID" value="CJA34052.1"/>
    <property type="gene ID" value="WBGene00209899"/>
</dbReference>
<name>A0A8R1IM14_CAEJA</name>
<dbReference type="Proteomes" id="UP000005237">
    <property type="component" value="Unassembled WGS sequence"/>
</dbReference>
<keyword evidence="1" id="KW-0732">Signal</keyword>
<feature type="signal peptide" evidence="1">
    <location>
        <begin position="1"/>
        <end position="22"/>
    </location>
</feature>
<dbReference type="Pfam" id="PF09232">
    <property type="entry name" value="Caenor_Her-1"/>
    <property type="match status" value="1"/>
</dbReference>
<dbReference type="PANTHER" id="PTHR37979">
    <property type="entry name" value="PROTEIN HER-1"/>
    <property type="match status" value="1"/>
</dbReference>
<feature type="chain" id="PRO_5035912132" description="Domain of unknown function DB domain-containing protein" evidence="1">
    <location>
        <begin position="23"/>
        <end position="94"/>
    </location>
</feature>
<evidence type="ECO:0008006" key="4">
    <source>
        <dbReference type="Google" id="ProtNLM"/>
    </source>
</evidence>
<dbReference type="Gene3D" id="1.10.150.360">
    <property type="match status" value="1"/>
</dbReference>
<sequence length="94" mass="10777">MENRFLLQLLLLVPIVLSNISGAKIERAAKKCCTKSRQACCQDFLVFGKPIGCSFDQDAKIPKIVYDCLQGELFDDEPEKRMSFHDFDVLFRMV</sequence>
<keyword evidence="3" id="KW-1185">Reference proteome</keyword>
<dbReference type="PANTHER" id="PTHR37979:SF1">
    <property type="entry name" value="PROTEIN HER-1"/>
    <property type="match status" value="1"/>
</dbReference>
<dbReference type="InterPro" id="IPR015313">
    <property type="entry name" value="Her-1"/>
</dbReference>
<reference evidence="2" key="2">
    <citation type="submission" date="2022-06" db="UniProtKB">
        <authorList>
            <consortium name="EnsemblMetazoa"/>
        </authorList>
    </citation>
    <scope>IDENTIFICATION</scope>
    <source>
        <strain evidence="2">DF5081</strain>
    </source>
</reference>
<dbReference type="InterPro" id="IPR036341">
    <property type="entry name" value="Her-1_sf"/>
</dbReference>
<evidence type="ECO:0000313" key="2">
    <source>
        <dbReference type="EnsemblMetazoa" id="CJA34052.1"/>
    </source>
</evidence>
<dbReference type="AlphaFoldDB" id="A0A8R1IM14"/>
<dbReference type="SUPFAM" id="SSF110014">
    <property type="entry name" value="Her-1"/>
    <property type="match status" value="1"/>
</dbReference>
<accession>A0A8R1IM14</accession>
<protein>
    <recommendedName>
        <fullName evidence="4">Domain of unknown function DB domain-containing protein</fullName>
    </recommendedName>
</protein>
<evidence type="ECO:0000256" key="1">
    <source>
        <dbReference type="SAM" id="SignalP"/>
    </source>
</evidence>
<proteinExistence type="predicted"/>
<evidence type="ECO:0000313" key="3">
    <source>
        <dbReference type="Proteomes" id="UP000005237"/>
    </source>
</evidence>
<organism evidence="2 3">
    <name type="scientific">Caenorhabditis japonica</name>
    <dbReference type="NCBI Taxonomy" id="281687"/>
    <lineage>
        <taxon>Eukaryota</taxon>
        <taxon>Metazoa</taxon>
        <taxon>Ecdysozoa</taxon>
        <taxon>Nematoda</taxon>
        <taxon>Chromadorea</taxon>
        <taxon>Rhabditida</taxon>
        <taxon>Rhabditina</taxon>
        <taxon>Rhabditomorpha</taxon>
        <taxon>Rhabditoidea</taxon>
        <taxon>Rhabditidae</taxon>
        <taxon>Peloderinae</taxon>
        <taxon>Caenorhabditis</taxon>
    </lineage>
</organism>